<sequence length="372" mass="40286">QTCNALFLSLPLMPNSQHLNNLWTNVPGPDNAPLPALQLGEFCCKEGISTLSSVGEKIPITPYFLPLSTLDLHRVTGKFKAAPGGQVNFTLLDLYSEISVGQAGAAGTGQRGRVPAPVAPALARERRKAQHSLSYEHQASGLLCGLASSHQHLDNQKINAPVPGTTSSWEVVKNPLIASSFSLVKLLLRRQLKEKCCPVPRKFGDAKPSKRLKPKDDSATKAAQRGRIRNSISSNSKWPVGQWPGSPRHRRPAGGVNEVGDGWWWRKCDGVGRGKETRKTQQLSEDALTIHGLLHRGPPGSAPHGGGANAVESFGDPREELGKAIKTKPWEALCSQAATPEGAQKNPLPGRKRPEVHEEHAPKKWPKSKSEK</sequence>
<feature type="non-terminal residue" evidence="2">
    <location>
        <position position="1"/>
    </location>
</feature>
<dbReference type="Proteomes" id="UP000308365">
    <property type="component" value="Unassembled WGS sequence"/>
</dbReference>
<feature type="compositionally biased region" description="Basic and acidic residues" evidence="1">
    <location>
        <begin position="352"/>
        <end position="372"/>
    </location>
</feature>
<dbReference type="PANTHER" id="PTHR15578">
    <property type="entry name" value="CHROMOSOME 8 C22ORF31 HOMOLOG"/>
    <property type="match status" value="1"/>
</dbReference>
<comment type="caution">
    <text evidence="2">The sequence shown here is derived from an EMBL/GenBank/DDBJ whole genome shotgun (WGS) entry which is preliminary data.</text>
</comment>
<gene>
    <name evidence="2" type="ORF">EI555_003010</name>
</gene>
<dbReference type="AlphaFoldDB" id="A0A4U1FQI7"/>
<reference evidence="3" key="1">
    <citation type="journal article" date="2019" name="IScience">
        <title>Narwhal Genome Reveals Long-Term Low Genetic Diversity despite Current Large Abundance Size.</title>
        <authorList>
            <person name="Westbury M.V."/>
            <person name="Petersen B."/>
            <person name="Garde E."/>
            <person name="Heide-Jorgensen M.P."/>
            <person name="Lorenzen E.D."/>
        </authorList>
    </citation>
    <scope>NUCLEOTIDE SEQUENCE [LARGE SCALE GENOMIC DNA]</scope>
</reference>
<evidence type="ECO:0000313" key="3">
    <source>
        <dbReference type="Proteomes" id="UP000308365"/>
    </source>
</evidence>
<dbReference type="EMBL" id="RWIC01000040">
    <property type="protein sequence ID" value="TKC52067.1"/>
    <property type="molecule type" value="Genomic_DNA"/>
</dbReference>
<dbReference type="PANTHER" id="PTHR15578:SF0">
    <property type="entry name" value="CHROMOSOME 22 OPEN READING FRAME 31"/>
    <property type="match status" value="1"/>
</dbReference>
<evidence type="ECO:0000313" key="2">
    <source>
        <dbReference type="EMBL" id="TKC52067.1"/>
    </source>
</evidence>
<name>A0A4U1FQI7_MONMO</name>
<dbReference type="InterPro" id="IPR028970">
    <property type="entry name" value="DUF4662"/>
</dbReference>
<protein>
    <submittedName>
        <fullName evidence="2">Uncharacterized protein</fullName>
    </submittedName>
</protein>
<feature type="region of interest" description="Disordered" evidence="1">
    <location>
        <begin position="295"/>
        <end position="372"/>
    </location>
</feature>
<feature type="compositionally biased region" description="Basic and acidic residues" evidence="1">
    <location>
        <begin position="199"/>
        <end position="219"/>
    </location>
</feature>
<accession>A0A4U1FQI7</accession>
<feature type="region of interest" description="Disordered" evidence="1">
    <location>
        <begin position="199"/>
        <end position="259"/>
    </location>
</feature>
<dbReference type="Pfam" id="PF15578">
    <property type="entry name" value="DUF4662"/>
    <property type="match status" value="2"/>
</dbReference>
<proteinExistence type="predicted"/>
<evidence type="ECO:0000256" key="1">
    <source>
        <dbReference type="SAM" id="MobiDB-lite"/>
    </source>
</evidence>
<organism evidence="2 3">
    <name type="scientific">Monodon monoceros</name>
    <name type="common">Narwhal</name>
    <name type="synonym">Ceratodon monodon</name>
    <dbReference type="NCBI Taxonomy" id="40151"/>
    <lineage>
        <taxon>Eukaryota</taxon>
        <taxon>Metazoa</taxon>
        <taxon>Chordata</taxon>
        <taxon>Craniata</taxon>
        <taxon>Vertebrata</taxon>
        <taxon>Euteleostomi</taxon>
        <taxon>Mammalia</taxon>
        <taxon>Eutheria</taxon>
        <taxon>Laurasiatheria</taxon>
        <taxon>Artiodactyla</taxon>
        <taxon>Whippomorpha</taxon>
        <taxon>Cetacea</taxon>
        <taxon>Odontoceti</taxon>
        <taxon>Monodontidae</taxon>
        <taxon>Monodon</taxon>
    </lineage>
</organism>